<feature type="non-terminal residue" evidence="1">
    <location>
        <position position="50"/>
    </location>
</feature>
<protein>
    <submittedName>
        <fullName evidence="1">7946_t:CDS:1</fullName>
    </submittedName>
</protein>
<dbReference type="EMBL" id="CAJVPZ010088630">
    <property type="protein sequence ID" value="CAG8813556.1"/>
    <property type="molecule type" value="Genomic_DNA"/>
</dbReference>
<gene>
    <name evidence="1" type="ORF">RFULGI_LOCUS19013</name>
</gene>
<evidence type="ECO:0000313" key="2">
    <source>
        <dbReference type="Proteomes" id="UP000789396"/>
    </source>
</evidence>
<name>A0A9N9PD58_9GLOM</name>
<accession>A0A9N9PD58</accession>
<organism evidence="1 2">
    <name type="scientific">Racocetra fulgida</name>
    <dbReference type="NCBI Taxonomy" id="60492"/>
    <lineage>
        <taxon>Eukaryota</taxon>
        <taxon>Fungi</taxon>
        <taxon>Fungi incertae sedis</taxon>
        <taxon>Mucoromycota</taxon>
        <taxon>Glomeromycotina</taxon>
        <taxon>Glomeromycetes</taxon>
        <taxon>Diversisporales</taxon>
        <taxon>Gigasporaceae</taxon>
        <taxon>Racocetra</taxon>
    </lineage>
</organism>
<dbReference type="AlphaFoldDB" id="A0A9N9PD58"/>
<proteinExistence type="predicted"/>
<keyword evidence="2" id="KW-1185">Reference proteome</keyword>
<dbReference type="Proteomes" id="UP000789396">
    <property type="component" value="Unassembled WGS sequence"/>
</dbReference>
<feature type="non-terminal residue" evidence="1">
    <location>
        <position position="1"/>
    </location>
</feature>
<comment type="caution">
    <text evidence="1">The sequence shown here is derived from an EMBL/GenBank/DDBJ whole genome shotgun (WGS) entry which is preliminary data.</text>
</comment>
<reference evidence="1" key="1">
    <citation type="submission" date="2021-06" db="EMBL/GenBank/DDBJ databases">
        <authorList>
            <person name="Kallberg Y."/>
            <person name="Tangrot J."/>
            <person name="Rosling A."/>
        </authorList>
    </citation>
    <scope>NUCLEOTIDE SEQUENCE</scope>
    <source>
        <strain evidence="1">IN212</strain>
    </source>
</reference>
<evidence type="ECO:0000313" key="1">
    <source>
        <dbReference type="EMBL" id="CAG8813556.1"/>
    </source>
</evidence>
<sequence length="50" mass="5986">LVKIPHKSLLLIHSLKFSSCQKLTEENDFEGIYWLEYCYRLGIDIKKDEK</sequence>